<keyword evidence="3" id="KW-1185">Reference proteome</keyword>
<feature type="compositionally biased region" description="Basic and acidic residues" evidence="1">
    <location>
        <begin position="1"/>
        <end position="10"/>
    </location>
</feature>
<evidence type="ECO:0000313" key="2">
    <source>
        <dbReference type="EMBL" id="ETO09623.1"/>
    </source>
</evidence>
<dbReference type="EMBL" id="ASPP01023974">
    <property type="protein sequence ID" value="ETO09623.1"/>
    <property type="molecule type" value="Genomic_DNA"/>
</dbReference>
<gene>
    <name evidence="2" type="ORF">RFI_27752</name>
</gene>
<dbReference type="Proteomes" id="UP000023152">
    <property type="component" value="Unassembled WGS sequence"/>
</dbReference>
<name>X6M6K5_RETFI</name>
<proteinExistence type="predicted"/>
<organism evidence="2 3">
    <name type="scientific">Reticulomyxa filosa</name>
    <dbReference type="NCBI Taxonomy" id="46433"/>
    <lineage>
        <taxon>Eukaryota</taxon>
        <taxon>Sar</taxon>
        <taxon>Rhizaria</taxon>
        <taxon>Retaria</taxon>
        <taxon>Foraminifera</taxon>
        <taxon>Monothalamids</taxon>
        <taxon>Reticulomyxidae</taxon>
        <taxon>Reticulomyxa</taxon>
    </lineage>
</organism>
<evidence type="ECO:0000256" key="1">
    <source>
        <dbReference type="SAM" id="MobiDB-lite"/>
    </source>
</evidence>
<feature type="compositionally biased region" description="Low complexity" evidence="1">
    <location>
        <begin position="39"/>
        <end position="59"/>
    </location>
</feature>
<comment type="caution">
    <text evidence="2">The sequence shown here is derived from an EMBL/GenBank/DDBJ whole genome shotgun (WGS) entry which is preliminary data.</text>
</comment>
<dbReference type="AlphaFoldDB" id="X6M6K5"/>
<accession>X6M6K5</accession>
<feature type="compositionally biased region" description="Polar residues" evidence="1">
    <location>
        <begin position="22"/>
        <end position="32"/>
    </location>
</feature>
<sequence>MGYNDKDHMRTLQVHFPKTKKGSTTENLNVSPQREKPCSPSDNNNNNNSSSSSSSSQASHSDKMSSFPNSPPNYTPDGLTSNPHHHAKAAKWTGQHRPHDTPDDVPLLHSPPSQLSGNEGIIFTAHSKQHCDYSVTSPNSTTMHEGKQSHLDRDSRLFTSNDNSPYKSIDSFPRIRQVSIPIAVLSLPEIEVAILQCDHFWDIFTSRVNFKSLQLFNASVIRTKMAMEIVAKLRGVTIRDVNFNDKGVTLLTGKTLSVIEKLLTGYNPRVIADLIDVKLDHYPSVQKWSLQQQQQQQQQQNNHSSPTI</sequence>
<evidence type="ECO:0000313" key="3">
    <source>
        <dbReference type="Proteomes" id="UP000023152"/>
    </source>
</evidence>
<reference evidence="2 3" key="1">
    <citation type="journal article" date="2013" name="Curr. Biol.">
        <title>The Genome of the Foraminiferan Reticulomyxa filosa.</title>
        <authorList>
            <person name="Glockner G."/>
            <person name="Hulsmann N."/>
            <person name="Schleicher M."/>
            <person name="Noegel A.A."/>
            <person name="Eichinger L."/>
            <person name="Gallinger C."/>
            <person name="Pawlowski J."/>
            <person name="Sierra R."/>
            <person name="Euteneuer U."/>
            <person name="Pillet L."/>
            <person name="Moustafa A."/>
            <person name="Platzer M."/>
            <person name="Groth M."/>
            <person name="Szafranski K."/>
            <person name="Schliwa M."/>
        </authorList>
    </citation>
    <scope>NUCLEOTIDE SEQUENCE [LARGE SCALE GENOMIC DNA]</scope>
</reference>
<feature type="region of interest" description="Disordered" evidence="1">
    <location>
        <begin position="1"/>
        <end position="115"/>
    </location>
</feature>
<protein>
    <submittedName>
        <fullName evidence="2">Uncharacterized protein</fullName>
    </submittedName>
</protein>